<dbReference type="InterPro" id="IPR043128">
    <property type="entry name" value="Rev_trsase/Diguanyl_cyclase"/>
</dbReference>
<evidence type="ECO:0000313" key="6">
    <source>
        <dbReference type="EMBL" id="SHO45924.1"/>
    </source>
</evidence>
<dbReference type="Pfam" id="PF08668">
    <property type="entry name" value="HDOD"/>
    <property type="match status" value="1"/>
</dbReference>
<evidence type="ECO:0000256" key="3">
    <source>
        <dbReference type="SAM" id="Coils"/>
    </source>
</evidence>
<dbReference type="PANTHER" id="PTHR45138:SF9">
    <property type="entry name" value="DIGUANYLATE CYCLASE DGCM-RELATED"/>
    <property type="match status" value="1"/>
</dbReference>
<evidence type="ECO:0000313" key="7">
    <source>
        <dbReference type="Proteomes" id="UP000184603"/>
    </source>
</evidence>
<dbReference type="CDD" id="cd01949">
    <property type="entry name" value="GGDEF"/>
    <property type="match status" value="1"/>
</dbReference>
<name>A0A1M7Y215_9BACT</name>
<dbReference type="InterPro" id="IPR013976">
    <property type="entry name" value="HDOD"/>
</dbReference>
<proteinExistence type="predicted"/>
<evidence type="ECO:0000256" key="1">
    <source>
        <dbReference type="ARBA" id="ARBA00012528"/>
    </source>
</evidence>
<dbReference type="SUPFAM" id="SSF55073">
    <property type="entry name" value="Nucleotide cyclase"/>
    <property type="match status" value="1"/>
</dbReference>
<dbReference type="RefSeq" id="WP_073612597.1">
    <property type="nucleotide sequence ID" value="NZ_FRFE01000004.1"/>
</dbReference>
<dbReference type="EC" id="2.7.7.65" evidence="1"/>
<dbReference type="SMART" id="SM00267">
    <property type="entry name" value="GGDEF"/>
    <property type="match status" value="1"/>
</dbReference>
<keyword evidence="3" id="KW-0175">Coiled coil</keyword>
<dbReference type="AlphaFoldDB" id="A0A1M7Y215"/>
<evidence type="ECO:0000259" key="5">
    <source>
        <dbReference type="PROSITE" id="PS51833"/>
    </source>
</evidence>
<sequence length="518" mass="58801">MKKEEILKKVIDSTDLPTLPNVASKLITMTAREDTTLADIAALVSQDVSLSAKILKVANSAFYSFPQQIGSIKQAVSILGTNAVRSLVLSFSFLTMKRGKQKTTFNFERFWERSLASGVASKLILEKVKDADTEEIFICGLLQNLGELIFARTMPETYDEVVRIVEEQKKDPATVELELIGIQHADVGYHVAKHWGFPEMLLLPILHHHAPEEYTGNNKKLRQTIHAVYLSDLLTNILFADNPEEFHEKFREGAKQLLQLSNEDIEAILSDLHLQVEQAGDYFDLKIKNTKSVQEILQEANIRLSLMNLDYAQMNKQLIQAKIALEKLTAELEEKNKVLDNLANLDGLTGVYNHRFFQNTLEQEVSRAIRRESMLSLILVDIDNFKVFNDTYGHQTGDFVLKAFAETLKKHLRNYDTLARYGGEEFVVILPETTDEEAMVVAEKLRRAVEEQTYKDSRETYKVTASFGVASCAPGIVDDFTKSLFINNADEALYDAKDKGRNRVSIYAPKKKWYSFSK</sequence>
<reference evidence="6 7" key="1">
    <citation type="submission" date="2016-12" db="EMBL/GenBank/DDBJ databases">
        <authorList>
            <person name="Song W.-J."/>
            <person name="Kurnit D.M."/>
        </authorList>
    </citation>
    <scope>NUCLEOTIDE SEQUENCE [LARGE SCALE GENOMIC DNA]</scope>
    <source>
        <strain evidence="6 7">DSM 18488</strain>
    </source>
</reference>
<dbReference type="PROSITE" id="PS50887">
    <property type="entry name" value="GGDEF"/>
    <property type="match status" value="1"/>
</dbReference>
<feature type="coiled-coil region" evidence="3">
    <location>
        <begin position="297"/>
        <end position="345"/>
    </location>
</feature>
<evidence type="ECO:0000259" key="4">
    <source>
        <dbReference type="PROSITE" id="PS50887"/>
    </source>
</evidence>
<dbReference type="SUPFAM" id="SSF109604">
    <property type="entry name" value="HD-domain/PDEase-like"/>
    <property type="match status" value="1"/>
</dbReference>
<dbReference type="Gene3D" id="1.10.3210.10">
    <property type="entry name" value="Hypothetical protein af1432"/>
    <property type="match status" value="1"/>
</dbReference>
<dbReference type="GO" id="GO:1902201">
    <property type="term" value="P:negative regulation of bacterial-type flagellum-dependent cell motility"/>
    <property type="evidence" value="ECO:0007669"/>
    <property type="project" value="TreeGrafter"/>
</dbReference>
<feature type="domain" description="HDOD" evidence="5">
    <location>
        <begin position="16"/>
        <end position="211"/>
    </location>
</feature>
<dbReference type="EMBL" id="FRFE01000004">
    <property type="protein sequence ID" value="SHO45924.1"/>
    <property type="molecule type" value="Genomic_DNA"/>
</dbReference>
<dbReference type="STRING" id="1121416.SAMN02745220_01263"/>
<evidence type="ECO:0000256" key="2">
    <source>
        <dbReference type="ARBA" id="ARBA00034247"/>
    </source>
</evidence>
<feature type="domain" description="GGDEF" evidence="4">
    <location>
        <begin position="373"/>
        <end position="509"/>
    </location>
</feature>
<dbReference type="GO" id="GO:0052621">
    <property type="term" value="F:diguanylate cyclase activity"/>
    <property type="evidence" value="ECO:0007669"/>
    <property type="project" value="UniProtKB-EC"/>
</dbReference>
<comment type="catalytic activity">
    <reaction evidence="2">
        <text>2 GTP = 3',3'-c-di-GMP + 2 diphosphate</text>
        <dbReference type="Rhea" id="RHEA:24898"/>
        <dbReference type="ChEBI" id="CHEBI:33019"/>
        <dbReference type="ChEBI" id="CHEBI:37565"/>
        <dbReference type="ChEBI" id="CHEBI:58805"/>
        <dbReference type="EC" id="2.7.7.65"/>
    </reaction>
</comment>
<dbReference type="InterPro" id="IPR029787">
    <property type="entry name" value="Nucleotide_cyclase"/>
</dbReference>
<dbReference type="FunFam" id="3.30.70.270:FF:000001">
    <property type="entry name" value="Diguanylate cyclase domain protein"/>
    <property type="match status" value="1"/>
</dbReference>
<dbReference type="GO" id="GO:0005886">
    <property type="term" value="C:plasma membrane"/>
    <property type="evidence" value="ECO:0007669"/>
    <property type="project" value="TreeGrafter"/>
</dbReference>
<dbReference type="Gene3D" id="3.30.70.270">
    <property type="match status" value="1"/>
</dbReference>
<dbReference type="GO" id="GO:0043709">
    <property type="term" value="P:cell adhesion involved in single-species biofilm formation"/>
    <property type="evidence" value="ECO:0007669"/>
    <property type="project" value="TreeGrafter"/>
</dbReference>
<accession>A0A1M7Y215</accession>
<dbReference type="PROSITE" id="PS51833">
    <property type="entry name" value="HDOD"/>
    <property type="match status" value="1"/>
</dbReference>
<gene>
    <name evidence="6" type="ORF">SAMN02745220_01263</name>
</gene>
<dbReference type="InterPro" id="IPR000160">
    <property type="entry name" value="GGDEF_dom"/>
</dbReference>
<dbReference type="Proteomes" id="UP000184603">
    <property type="component" value="Unassembled WGS sequence"/>
</dbReference>
<dbReference type="OrthoDB" id="9813903at2"/>
<dbReference type="InterPro" id="IPR050469">
    <property type="entry name" value="Diguanylate_Cyclase"/>
</dbReference>
<dbReference type="NCBIfam" id="TIGR00254">
    <property type="entry name" value="GGDEF"/>
    <property type="match status" value="1"/>
</dbReference>
<keyword evidence="7" id="KW-1185">Reference proteome</keyword>
<dbReference type="Pfam" id="PF00990">
    <property type="entry name" value="GGDEF"/>
    <property type="match status" value="1"/>
</dbReference>
<dbReference type="PANTHER" id="PTHR45138">
    <property type="entry name" value="REGULATORY COMPONENTS OF SENSORY TRANSDUCTION SYSTEM"/>
    <property type="match status" value="1"/>
</dbReference>
<protein>
    <recommendedName>
        <fullName evidence="1">diguanylate cyclase</fullName>
        <ecNumber evidence="1">2.7.7.65</ecNumber>
    </recommendedName>
</protein>
<organism evidence="6 7">
    <name type="scientific">Desulfopila aestuarii DSM 18488</name>
    <dbReference type="NCBI Taxonomy" id="1121416"/>
    <lineage>
        <taxon>Bacteria</taxon>
        <taxon>Pseudomonadati</taxon>
        <taxon>Thermodesulfobacteriota</taxon>
        <taxon>Desulfobulbia</taxon>
        <taxon>Desulfobulbales</taxon>
        <taxon>Desulfocapsaceae</taxon>
        <taxon>Desulfopila</taxon>
    </lineage>
</organism>